<dbReference type="GO" id="GO:0022857">
    <property type="term" value="F:transmembrane transporter activity"/>
    <property type="evidence" value="ECO:0007669"/>
    <property type="project" value="InterPro"/>
</dbReference>
<feature type="transmembrane region" description="Helical" evidence="1">
    <location>
        <begin position="181"/>
        <end position="203"/>
    </location>
</feature>
<dbReference type="PROSITE" id="PS50850">
    <property type="entry name" value="MFS"/>
    <property type="match status" value="1"/>
</dbReference>
<feature type="transmembrane region" description="Helical" evidence="1">
    <location>
        <begin position="317"/>
        <end position="337"/>
    </location>
</feature>
<evidence type="ECO:0000313" key="3">
    <source>
        <dbReference type="EMBL" id="CAG7611345.1"/>
    </source>
</evidence>
<sequence>MSAAAEEPPVRALLQRVGRSYFPLAFIARLPFAMTVIGLLTLVVSARGSVQLGGLNSAMAGLGVACIGPLLGAAADRFGQRPVLLCAGTANGLLLAAFAWIAFSPLPDGVMLLCAFLIGATSPQISPMSRSRLVTIIAHDLPVLQRPRLLNGVLAYESAIEEVVFVFGPVIVGLLATTLGAWAPVVGASALTLIFVVSFALHPTSRPPRTPAERAATLAPASELFRPALLVTVLGIVGVGFFFGSSFTSLTAFMQDRGDPESAGLLYGAMGVGSAILALSVAWMPQRFSLRARWIAFSAVILLGCVVLQLIDDVGGMVLSLALMGFGVGPTLVNLYSLGADRSPAGRSATVMTMLGSGIMVGQSSAAWITGAVADHAGTATALALPLVAAVIVMLAGVANWWLTPPAGDR</sequence>
<keyword evidence="1" id="KW-0472">Membrane</keyword>
<dbReference type="InterPro" id="IPR020846">
    <property type="entry name" value="MFS_dom"/>
</dbReference>
<feature type="transmembrane region" description="Helical" evidence="1">
    <location>
        <begin position="264"/>
        <end position="282"/>
    </location>
</feature>
<proteinExistence type="predicted"/>
<keyword evidence="1" id="KW-0812">Transmembrane</keyword>
<keyword evidence="1" id="KW-1133">Transmembrane helix</keyword>
<feature type="transmembrane region" description="Helical" evidence="1">
    <location>
        <begin position="294"/>
        <end position="311"/>
    </location>
</feature>
<feature type="domain" description="Major facilitator superfamily (MFS) profile" evidence="2">
    <location>
        <begin position="228"/>
        <end position="410"/>
    </location>
</feature>
<evidence type="ECO:0000259" key="2">
    <source>
        <dbReference type="PROSITE" id="PS50850"/>
    </source>
</evidence>
<comment type="caution">
    <text evidence="3">The sequence shown here is derived from an EMBL/GenBank/DDBJ whole genome shotgun (WGS) entry which is preliminary data.</text>
</comment>
<reference evidence="3" key="1">
    <citation type="submission" date="2021-06" db="EMBL/GenBank/DDBJ databases">
        <authorList>
            <person name="Criscuolo A."/>
        </authorList>
    </citation>
    <scope>NUCLEOTIDE SEQUENCE</scope>
    <source>
        <strain evidence="3">CIP111803</strain>
    </source>
</reference>
<dbReference type="InterPro" id="IPR011701">
    <property type="entry name" value="MFS"/>
</dbReference>
<name>A0A916NHP1_9MICO</name>
<dbReference type="EMBL" id="CAJVAP010000014">
    <property type="protein sequence ID" value="CAG7611345.1"/>
    <property type="molecule type" value="Genomic_DNA"/>
</dbReference>
<feature type="transmembrane region" description="Helical" evidence="1">
    <location>
        <begin position="224"/>
        <end position="244"/>
    </location>
</feature>
<feature type="transmembrane region" description="Helical" evidence="1">
    <location>
        <begin position="83"/>
        <end position="103"/>
    </location>
</feature>
<feature type="transmembrane region" description="Helical" evidence="1">
    <location>
        <begin position="349"/>
        <end position="370"/>
    </location>
</feature>
<organism evidence="3 4">
    <name type="scientific">Leucobacter soli</name>
    <dbReference type="NCBI Taxonomy" id="2812850"/>
    <lineage>
        <taxon>Bacteria</taxon>
        <taxon>Bacillati</taxon>
        <taxon>Actinomycetota</taxon>
        <taxon>Actinomycetes</taxon>
        <taxon>Micrococcales</taxon>
        <taxon>Microbacteriaceae</taxon>
        <taxon>Leucobacter</taxon>
    </lineage>
</organism>
<dbReference type="RefSeq" id="WP_218115031.1">
    <property type="nucleotide sequence ID" value="NZ_CAJVAP010000014.1"/>
</dbReference>
<accession>A0A916NHP1</accession>
<dbReference type="PANTHER" id="PTHR23542:SF1">
    <property type="entry name" value="MAJOR FACILITATOR SUPERFAMILY (MFS) PROFILE DOMAIN-CONTAINING PROTEIN"/>
    <property type="match status" value="1"/>
</dbReference>
<dbReference type="Proteomes" id="UP000693892">
    <property type="component" value="Unassembled WGS sequence"/>
</dbReference>
<evidence type="ECO:0000256" key="1">
    <source>
        <dbReference type="SAM" id="Phobius"/>
    </source>
</evidence>
<feature type="transmembrane region" description="Helical" evidence="1">
    <location>
        <begin position="382"/>
        <end position="403"/>
    </location>
</feature>
<protein>
    <recommendedName>
        <fullName evidence="2">Major facilitator superfamily (MFS) profile domain-containing protein</fullName>
    </recommendedName>
</protein>
<feature type="transmembrane region" description="Helical" evidence="1">
    <location>
        <begin position="21"/>
        <end position="44"/>
    </location>
</feature>
<dbReference type="Pfam" id="PF07690">
    <property type="entry name" value="MFS_1"/>
    <property type="match status" value="1"/>
</dbReference>
<dbReference type="PANTHER" id="PTHR23542">
    <property type="match status" value="1"/>
</dbReference>
<keyword evidence="4" id="KW-1185">Reference proteome</keyword>
<feature type="transmembrane region" description="Helical" evidence="1">
    <location>
        <begin position="50"/>
        <end position="71"/>
    </location>
</feature>
<gene>
    <name evidence="3" type="ORF">LEUCIP111803_01422</name>
</gene>
<dbReference type="AlphaFoldDB" id="A0A916NHP1"/>
<evidence type="ECO:0000313" key="4">
    <source>
        <dbReference type="Proteomes" id="UP000693892"/>
    </source>
</evidence>